<evidence type="ECO:0000256" key="1">
    <source>
        <dbReference type="SAM" id="MobiDB-lite"/>
    </source>
</evidence>
<reference evidence="2 3" key="1">
    <citation type="journal article" date="2017" name="BMC Biol.">
        <title>Genomic innovations, transcriptional plasticity and gene loss underlying the evolution and divergence of two highly polyphagous and invasive Helicoverpa pest species.</title>
        <authorList>
            <person name="Pearce S.L."/>
            <person name="Clarke D.F."/>
            <person name="East P.D."/>
            <person name="Elfekih S."/>
            <person name="Gordon K.H."/>
            <person name="Jermiin L.S."/>
            <person name="McGaughran A."/>
            <person name="Oakeshott J.G."/>
            <person name="Papanikolaou A."/>
            <person name="Perera O.P."/>
            <person name="Rane R.V."/>
            <person name="Richards S."/>
            <person name="Tay W.T."/>
            <person name="Walsh T.K."/>
            <person name="Anderson A."/>
            <person name="Anderson C.J."/>
            <person name="Asgari S."/>
            <person name="Board P.G."/>
            <person name="Bretschneider A."/>
            <person name="Campbell P.M."/>
            <person name="Chertemps T."/>
            <person name="Christeller J.T."/>
            <person name="Coppin C.W."/>
            <person name="Downes S.J."/>
            <person name="Duan G."/>
            <person name="Farnsworth C.A."/>
            <person name="Good R.T."/>
            <person name="Han L.B."/>
            <person name="Han Y.C."/>
            <person name="Hatje K."/>
            <person name="Horne I."/>
            <person name="Huang Y.P."/>
            <person name="Hughes D.S."/>
            <person name="Jacquin-Joly E."/>
            <person name="James W."/>
            <person name="Jhangiani S."/>
            <person name="Kollmar M."/>
            <person name="Kuwar S.S."/>
            <person name="Li S."/>
            <person name="Liu N.Y."/>
            <person name="Maibeche M.T."/>
            <person name="Miller J.R."/>
            <person name="Montagne N."/>
            <person name="Perry T."/>
            <person name="Qu J."/>
            <person name="Song S.V."/>
            <person name="Sutton G.G."/>
            <person name="Vogel H."/>
            <person name="Walenz B.P."/>
            <person name="Xu W."/>
            <person name="Zhang H.J."/>
            <person name="Zou Z."/>
            <person name="Batterham P."/>
            <person name="Edwards O.R."/>
            <person name="Feyereisen R."/>
            <person name="Gibbs R.A."/>
            <person name="Heckel D.G."/>
            <person name="McGrath A."/>
            <person name="Robin C."/>
            <person name="Scherer S.E."/>
            <person name="Worley K.C."/>
            <person name="Wu Y.D."/>
        </authorList>
    </citation>
    <scope>NUCLEOTIDE SEQUENCE [LARGE SCALE GENOMIC DNA]</scope>
    <source>
        <strain evidence="2">Harm_GR_Male_#8</strain>
        <tissue evidence="2">Whole organism</tissue>
    </source>
</reference>
<dbReference type="Proteomes" id="UP000249218">
    <property type="component" value="Unassembled WGS sequence"/>
</dbReference>
<gene>
    <name evidence="2" type="primary">HaOG209918</name>
    <name evidence="2" type="ORF">B5X24_HaOG209918</name>
</gene>
<evidence type="ECO:0000313" key="3">
    <source>
        <dbReference type="Proteomes" id="UP000249218"/>
    </source>
</evidence>
<name>A0A2W1BK26_HELAM</name>
<proteinExistence type="predicted"/>
<protein>
    <submittedName>
        <fullName evidence="2">Uncharacterized protein</fullName>
    </submittedName>
</protein>
<accession>A0A2W1BK26</accession>
<sequence>MNTHGDYQCSCRLAHETAAVPDPNAFYIDDYRSLFPNYVPSSQATQVHACVHTPPPPPPPADTSLDAPELRGRNTSLRVERISTVVVLALRPSKRDEDNEWCIAASCRRHSAVSAHADMKLGTHNYQATIPVVHTNRASAVDCHVVME</sequence>
<feature type="region of interest" description="Disordered" evidence="1">
    <location>
        <begin position="46"/>
        <end position="68"/>
    </location>
</feature>
<keyword evidence="3" id="KW-1185">Reference proteome</keyword>
<organism evidence="2 3">
    <name type="scientific">Helicoverpa armigera</name>
    <name type="common">Cotton bollworm</name>
    <name type="synonym">Heliothis armigera</name>
    <dbReference type="NCBI Taxonomy" id="29058"/>
    <lineage>
        <taxon>Eukaryota</taxon>
        <taxon>Metazoa</taxon>
        <taxon>Ecdysozoa</taxon>
        <taxon>Arthropoda</taxon>
        <taxon>Hexapoda</taxon>
        <taxon>Insecta</taxon>
        <taxon>Pterygota</taxon>
        <taxon>Neoptera</taxon>
        <taxon>Endopterygota</taxon>
        <taxon>Lepidoptera</taxon>
        <taxon>Glossata</taxon>
        <taxon>Ditrysia</taxon>
        <taxon>Noctuoidea</taxon>
        <taxon>Noctuidae</taxon>
        <taxon>Heliothinae</taxon>
        <taxon>Helicoverpa</taxon>
    </lineage>
</organism>
<evidence type="ECO:0000313" key="2">
    <source>
        <dbReference type="EMBL" id="PZC73186.1"/>
    </source>
</evidence>
<dbReference type="EMBL" id="KZ150120">
    <property type="protein sequence ID" value="PZC73186.1"/>
    <property type="molecule type" value="Genomic_DNA"/>
</dbReference>
<dbReference type="AlphaFoldDB" id="A0A2W1BK26"/>